<dbReference type="PANTHER" id="PTHR38926:SF74">
    <property type="entry name" value="OS08G0193600 PROTEIN"/>
    <property type="match status" value="1"/>
</dbReference>
<reference evidence="2" key="1">
    <citation type="submission" date="2024-10" db="EMBL/GenBank/DDBJ databases">
        <authorList>
            <person name="Ryan C."/>
        </authorList>
    </citation>
    <scope>NUCLEOTIDE SEQUENCE [LARGE SCALE GENOMIC DNA]</scope>
</reference>
<dbReference type="InterPro" id="IPR032675">
    <property type="entry name" value="LRR_dom_sf"/>
</dbReference>
<dbReference type="AlphaFoldDB" id="A0ABC9BCR5"/>
<evidence type="ECO:0000313" key="3">
    <source>
        <dbReference type="Proteomes" id="UP001497457"/>
    </source>
</evidence>
<dbReference type="Gene3D" id="3.80.10.10">
    <property type="entry name" value="Ribonuclease Inhibitor"/>
    <property type="match status" value="1"/>
</dbReference>
<dbReference type="Proteomes" id="UP001497457">
    <property type="component" value="Chromosome 25rd"/>
</dbReference>
<accession>A0ABC9BCR5</accession>
<gene>
    <name evidence="2" type="ORF">URODEC1_LOCUS63318</name>
</gene>
<evidence type="ECO:0000313" key="2">
    <source>
        <dbReference type="EMBL" id="CAL4997279.1"/>
    </source>
</evidence>
<evidence type="ECO:0000256" key="1">
    <source>
        <dbReference type="SAM" id="MobiDB-lite"/>
    </source>
</evidence>
<feature type="region of interest" description="Disordered" evidence="1">
    <location>
        <begin position="1"/>
        <end position="45"/>
    </location>
</feature>
<proteinExistence type="predicted"/>
<name>A0ABC9BCR5_9POAL</name>
<dbReference type="EMBL" id="OZ075135">
    <property type="protein sequence ID" value="CAL4997279.1"/>
    <property type="molecule type" value="Genomic_DNA"/>
</dbReference>
<protein>
    <recommendedName>
        <fullName evidence="4">F-box domain-containing protein</fullName>
    </recommendedName>
</protein>
<evidence type="ECO:0008006" key="4">
    <source>
        <dbReference type="Google" id="ProtNLM"/>
    </source>
</evidence>
<organism evidence="2 3">
    <name type="scientific">Urochloa decumbens</name>
    <dbReference type="NCBI Taxonomy" id="240449"/>
    <lineage>
        <taxon>Eukaryota</taxon>
        <taxon>Viridiplantae</taxon>
        <taxon>Streptophyta</taxon>
        <taxon>Embryophyta</taxon>
        <taxon>Tracheophyta</taxon>
        <taxon>Spermatophyta</taxon>
        <taxon>Magnoliopsida</taxon>
        <taxon>Liliopsida</taxon>
        <taxon>Poales</taxon>
        <taxon>Poaceae</taxon>
        <taxon>PACMAD clade</taxon>
        <taxon>Panicoideae</taxon>
        <taxon>Panicodae</taxon>
        <taxon>Paniceae</taxon>
        <taxon>Melinidinae</taxon>
        <taxon>Urochloa</taxon>
    </lineage>
</organism>
<sequence length="211" mass="23821">MDQTSKSKSQEPDPPIGHPSSLRFVSDRCPTSSSHPDREEPPPPASTVVAMEARDWAAVPRDILLDVFFKLGPREVLLGAEFMCMAWQCATLDEHTLWRRVGMEPFHWPWRYVGEVAEAATRFAAVDHAAGQCEAFKGNCDDEELMYLVQRAPCLKSLDVCHTYDERSAKVLVEALRKFTVLEDLLIQFRYHIDGDDNLLGSVCQACPQLK</sequence>
<dbReference type="InterPro" id="IPR036047">
    <property type="entry name" value="F-box-like_dom_sf"/>
</dbReference>
<dbReference type="PANTHER" id="PTHR38926">
    <property type="entry name" value="F-BOX DOMAIN CONTAINING PROTEIN, EXPRESSED"/>
    <property type="match status" value="1"/>
</dbReference>
<dbReference type="SUPFAM" id="SSF81383">
    <property type="entry name" value="F-box domain"/>
    <property type="match status" value="1"/>
</dbReference>
<keyword evidence="3" id="KW-1185">Reference proteome</keyword>